<organism evidence="1 2">
    <name type="scientific">Molorchus minor</name>
    <dbReference type="NCBI Taxonomy" id="1323400"/>
    <lineage>
        <taxon>Eukaryota</taxon>
        <taxon>Metazoa</taxon>
        <taxon>Ecdysozoa</taxon>
        <taxon>Arthropoda</taxon>
        <taxon>Hexapoda</taxon>
        <taxon>Insecta</taxon>
        <taxon>Pterygota</taxon>
        <taxon>Neoptera</taxon>
        <taxon>Endopterygota</taxon>
        <taxon>Coleoptera</taxon>
        <taxon>Polyphaga</taxon>
        <taxon>Cucujiformia</taxon>
        <taxon>Chrysomeloidea</taxon>
        <taxon>Cerambycidae</taxon>
        <taxon>Lamiinae</taxon>
        <taxon>Monochamini</taxon>
        <taxon>Molorchus</taxon>
    </lineage>
</organism>
<sequence>MILLETHLPLKEQNFDIQGWNLCIRLTAQRLPYHSSTFRMLRMNEKLIATRYFRNGRKER</sequence>
<evidence type="ECO:0000313" key="1">
    <source>
        <dbReference type="EMBL" id="KAJ8973483.1"/>
    </source>
</evidence>
<evidence type="ECO:0000313" key="2">
    <source>
        <dbReference type="Proteomes" id="UP001162164"/>
    </source>
</evidence>
<dbReference type="EMBL" id="JAPWTJ010001164">
    <property type="protein sequence ID" value="KAJ8973483.1"/>
    <property type="molecule type" value="Genomic_DNA"/>
</dbReference>
<gene>
    <name evidence="1" type="ORF">NQ317_006911</name>
</gene>
<reference evidence="1" key="1">
    <citation type="journal article" date="2023" name="Insect Mol. Biol.">
        <title>Genome sequencing provides insights into the evolution of gene families encoding plant cell wall-degrading enzymes in longhorned beetles.</title>
        <authorList>
            <person name="Shin N.R."/>
            <person name="Okamura Y."/>
            <person name="Kirsch R."/>
            <person name="Pauchet Y."/>
        </authorList>
    </citation>
    <scope>NUCLEOTIDE SEQUENCE</scope>
    <source>
        <strain evidence="1">MMC_N1</strain>
    </source>
</reference>
<name>A0ABQ9J673_9CUCU</name>
<comment type="caution">
    <text evidence="1">The sequence shown here is derived from an EMBL/GenBank/DDBJ whole genome shotgun (WGS) entry which is preliminary data.</text>
</comment>
<dbReference type="Proteomes" id="UP001162164">
    <property type="component" value="Unassembled WGS sequence"/>
</dbReference>
<proteinExistence type="predicted"/>
<protein>
    <submittedName>
        <fullName evidence="1">Uncharacterized protein</fullName>
    </submittedName>
</protein>
<accession>A0ABQ9J673</accession>
<keyword evidence="2" id="KW-1185">Reference proteome</keyword>